<dbReference type="AlphaFoldDB" id="A0A0X3PCR9"/>
<organism evidence="1">
    <name type="scientific">Schistocephalus solidus</name>
    <name type="common">Tapeworm</name>
    <dbReference type="NCBI Taxonomy" id="70667"/>
    <lineage>
        <taxon>Eukaryota</taxon>
        <taxon>Metazoa</taxon>
        <taxon>Spiralia</taxon>
        <taxon>Lophotrochozoa</taxon>
        <taxon>Platyhelminthes</taxon>
        <taxon>Cestoda</taxon>
        <taxon>Eucestoda</taxon>
        <taxon>Diphyllobothriidea</taxon>
        <taxon>Diphyllobothriidae</taxon>
        <taxon>Schistocephalus</taxon>
    </lineage>
</organism>
<gene>
    <name evidence="1" type="ORF">TR136720</name>
</gene>
<proteinExistence type="predicted"/>
<accession>A0A0X3PCR9</accession>
<name>A0A0X3PCR9_SCHSO</name>
<reference evidence="1" key="1">
    <citation type="submission" date="2016-01" db="EMBL/GenBank/DDBJ databases">
        <title>Reference transcriptome for the parasite Schistocephalus solidus: insights into the molecular evolution of parasitism.</title>
        <authorList>
            <person name="Hebert F.O."/>
            <person name="Grambauer S."/>
            <person name="Barber I."/>
            <person name="Landry C.R."/>
            <person name="Aubin-Horth N."/>
        </authorList>
    </citation>
    <scope>NUCLEOTIDE SEQUENCE</scope>
</reference>
<sequence length="102" mass="11382">MIKPTSTHTTHVLLPAHMNPDSMRVTRYLIKEDCHKGCSMNGAVRSHFWCGIELDYHVSCGPSNRRLAARCGWAGVQLFTVRKPSAGSELDRLSSPRCQSAR</sequence>
<dbReference type="EMBL" id="GEEE01018229">
    <property type="protein sequence ID" value="JAP44996.1"/>
    <property type="molecule type" value="Transcribed_RNA"/>
</dbReference>
<evidence type="ECO:0000313" key="1">
    <source>
        <dbReference type="EMBL" id="JAP44996.1"/>
    </source>
</evidence>
<protein>
    <submittedName>
        <fullName evidence="1">Uncharacterized protein</fullName>
    </submittedName>
</protein>